<proteinExistence type="predicted"/>
<protein>
    <submittedName>
        <fullName evidence="2">Uncharacterized protein</fullName>
    </submittedName>
</protein>
<evidence type="ECO:0000313" key="3">
    <source>
        <dbReference type="Proteomes" id="UP000651728"/>
    </source>
</evidence>
<accession>A0ABQ4FAD4</accession>
<dbReference type="Proteomes" id="UP000651728">
    <property type="component" value="Unassembled WGS sequence"/>
</dbReference>
<comment type="caution">
    <text evidence="2">The sequence shown here is derived from an EMBL/GenBank/DDBJ whole genome shotgun (WGS) entry which is preliminary data.</text>
</comment>
<feature type="region of interest" description="Disordered" evidence="1">
    <location>
        <begin position="56"/>
        <end position="78"/>
    </location>
</feature>
<evidence type="ECO:0000313" key="2">
    <source>
        <dbReference type="EMBL" id="GIH31748.1"/>
    </source>
</evidence>
<reference evidence="2 3" key="1">
    <citation type="submission" date="2021-01" db="EMBL/GenBank/DDBJ databases">
        <title>Whole genome shotgun sequence of Microbispora amethystogenes NBRC 101907.</title>
        <authorList>
            <person name="Komaki H."/>
            <person name="Tamura T."/>
        </authorList>
    </citation>
    <scope>NUCLEOTIDE SEQUENCE [LARGE SCALE GENOMIC DNA]</scope>
    <source>
        <strain evidence="2 3">NBRC 101907</strain>
    </source>
</reference>
<sequence>MTPLPDHALTVAMRDHEAIHAARAFRGFTLLLTHFGEVSTLSPEAVSRCPVVVRGAEGRHSRRPHGVRSPAREHGVQR</sequence>
<gene>
    <name evidence="2" type="ORF">Mam01_19120</name>
</gene>
<organism evidence="2 3">
    <name type="scientific">Microbispora amethystogenes</name>
    <dbReference type="NCBI Taxonomy" id="1427754"/>
    <lineage>
        <taxon>Bacteria</taxon>
        <taxon>Bacillati</taxon>
        <taxon>Actinomycetota</taxon>
        <taxon>Actinomycetes</taxon>
        <taxon>Streptosporangiales</taxon>
        <taxon>Streptosporangiaceae</taxon>
        <taxon>Microbispora</taxon>
    </lineage>
</organism>
<dbReference type="EMBL" id="BOOB01000013">
    <property type="protein sequence ID" value="GIH31748.1"/>
    <property type="molecule type" value="Genomic_DNA"/>
</dbReference>
<evidence type="ECO:0000256" key="1">
    <source>
        <dbReference type="SAM" id="MobiDB-lite"/>
    </source>
</evidence>
<keyword evidence="3" id="KW-1185">Reference proteome</keyword>
<name>A0ABQ4FAD4_9ACTN</name>